<gene>
    <name evidence="1" type="ORF">RND71_008049</name>
</gene>
<dbReference type="EMBL" id="JAVYJV010000004">
    <property type="protein sequence ID" value="KAK4372665.1"/>
    <property type="molecule type" value="Genomic_DNA"/>
</dbReference>
<evidence type="ECO:0000313" key="1">
    <source>
        <dbReference type="EMBL" id="KAK4372665.1"/>
    </source>
</evidence>
<evidence type="ECO:0000313" key="2">
    <source>
        <dbReference type="Proteomes" id="UP001291623"/>
    </source>
</evidence>
<protein>
    <submittedName>
        <fullName evidence="1">Uncharacterized protein</fullName>
    </submittedName>
</protein>
<proteinExistence type="predicted"/>
<reference evidence="1" key="1">
    <citation type="submission" date="2023-12" db="EMBL/GenBank/DDBJ databases">
        <title>Genome assembly of Anisodus tanguticus.</title>
        <authorList>
            <person name="Wang Y.-J."/>
        </authorList>
    </citation>
    <scope>NUCLEOTIDE SEQUENCE</scope>
    <source>
        <strain evidence="1">KB-2021</strain>
        <tissue evidence="1">Leaf</tissue>
    </source>
</reference>
<dbReference type="Proteomes" id="UP001291623">
    <property type="component" value="Unassembled WGS sequence"/>
</dbReference>
<sequence>MKFEVRTQARVVEESFYRQKSRLSWLKNGDRKTPFFHASMAARRGRSPFWLISAGHGSN</sequence>
<name>A0AAE1SN05_9SOLA</name>
<organism evidence="1 2">
    <name type="scientific">Anisodus tanguticus</name>
    <dbReference type="NCBI Taxonomy" id="243964"/>
    <lineage>
        <taxon>Eukaryota</taxon>
        <taxon>Viridiplantae</taxon>
        <taxon>Streptophyta</taxon>
        <taxon>Embryophyta</taxon>
        <taxon>Tracheophyta</taxon>
        <taxon>Spermatophyta</taxon>
        <taxon>Magnoliopsida</taxon>
        <taxon>eudicotyledons</taxon>
        <taxon>Gunneridae</taxon>
        <taxon>Pentapetalae</taxon>
        <taxon>asterids</taxon>
        <taxon>lamiids</taxon>
        <taxon>Solanales</taxon>
        <taxon>Solanaceae</taxon>
        <taxon>Solanoideae</taxon>
        <taxon>Hyoscyameae</taxon>
        <taxon>Anisodus</taxon>
    </lineage>
</organism>
<keyword evidence="2" id="KW-1185">Reference proteome</keyword>
<accession>A0AAE1SN05</accession>
<dbReference type="AlphaFoldDB" id="A0AAE1SN05"/>
<comment type="caution">
    <text evidence="1">The sequence shown here is derived from an EMBL/GenBank/DDBJ whole genome shotgun (WGS) entry which is preliminary data.</text>
</comment>